<dbReference type="NCBIfam" id="TIGR01549">
    <property type="entry name" value="HAD-SF-IA-v1"/>
    <property type="match status" value="1"/>
</dbReference>
<dbReference type="GO" id="GO:0006281">
    <property type="term" value="P:DNA repair"/>
    <property type="evidence" value="ECO:0007669"/>
    <property type="project" value="TreeGrafter"/>
</dbReference>
<keyword evidence="4" id="KW-0378">Hydrolase</keyword>
<evidence type="ECO:0000313" key="7">
    <source>
        <dbReference type="EMBL" id="BBL70216.1"/>
    </source>
</evidence>
<dbReference type="Proteomes" id="UP000824988">
    <property type="component" value="Chromosome"/>
</dbReference>
<evidence type="ECO:0000256" key="6">
    <source>
        <dbReference type="ARBA" id="ARBA00023277"/>
    </source>
</evidence>
<dbReference type="InterPro" id="IPR037512">
    <property type="entry name" value="PGPase_prok"/>
</dbReference>
<dbReference type="SFLD" id="SFLDG01135">
    <property type="entry name" value="C1.5.6:_HAD__Beta-PGM__Phospha"/>
    <property type="match status" value="1"/>
</dbReference>
<dbReference type="RefSeq" id="WP_221048300.1">
    <property type="nucleotide sequence ID" value="NZ_AP019782.1"/>
</dbReference>
<keyword evidence="5" id="KW-0460">Magnesium</keyword>
<protein>
    <submittedName>
        <fullName evidence="7">Phosphoglycolate phosphatase, bacterial</fullName>
    </submittedName>
</protein>
<keyword evidence="6" id="KW-0119">Carbohydrate metabolism</keyword>
<dbReference type="SFLD" id="SFLDS00003">
    <property type="entry name" value="Haloacid_Dehalogenase"/>
    <property type="match status" value="1"/>
</dbReference>
<evidence type="ECO:0000313" key="8">
    <source>
        <dbReference type="Proteomes" id="UP000824988"/>
    </source>
</evidence>
<evidence type="ECO:0000256" key="1">
    <source>
        <dbReference type="ARBA" id="ARBA00001946"/>
    </source>
</evidence>
<comment type="cofactor">
    <cofactor evidence="1">
        <name>Mg(2+)</name>
        <dbReference type="ChEBI" id="CHEBI:18420"/>
    </cofactor>
</comment>
<evidence type="ECO:0000256" key="3">
    <source>
        <dbReference type="ARBA" id="ARBA00022723"/>
    </source>
</evidence>
<proteinExistence type="inferred from homology"/>
<dbReference type="AlphaFoldDB" id="A0A8D5AJM6"/>
<dbReference type="SFLD" id="SFLDG01129">
    <property type="entry name" value="C1.5:_HAD__Beta-PGM__Phosphata"/>
    <property type="match status" value="1"/>
</dbReference>
<dbReference type="InterPro" id="IPR006439">
    <property type="entry name" value="HAD-SF_hydro_IA"/>
</dbReference>
<reference evidence="7" key="1">
    <citation type="submission" date="2019-06" db="EMBL/GenBank/DDBJ databases">
        <title>Complete genome sequence of Methylogaea oryzae strain JCM16910.</title>
        <authorList>
            <person name="Asakawa S."/>
        </authorList>
    </citation>
    <scope>NUCLEOTIDE SEQUENCE</scope>
    <source>
        <strain evidence="7">E10</strain>
    </source>
</reference>
<dbReference type="EMBL" id="AP019782">
    <property type="protein sequence ID" value="BBL70216.1"/>
    <property type="molecule type" value="Genomic_DNA"/>
</dbReference>
<keyword evidence="3" id="KW-0479">Metal-binding</keyword>
<dbReference type="PANTHER" id="PTHR43434">
    <property type="entry name" value="PHOSPHOGLYCOLATE PHOSPHATASE"/>
    <property type="match status" value="1"/>
</dbReference>
<dbReference type="InterPro" id="IPR041492">
    <property type="entry name" value="HAD_2"/>
</dbReference>
<dbReference type="FunFam" id="3.40.50.1000:FF:000022">
    <property type="entry name" value="Phosphoglycolate phosphatase"/>
    <property type="match status" value="1"/>
</dbReference>
<sequence>MPRTVTTVLFDLDGTLLDTAPDLAAAVNRVLREEGRDALPLEYLRPVVSAGASAMLVRAFGNDQDETLFQQRLRLMLDFYRNNIAQHTRLFDGMAQVLERLEALGRPWGVVTNKPAWLTEPLMEALQLAQRSGCIVSGDTVAEKKPHPMPMLEACRRINSRPECCVYVGDADRDIAAGRAAGMKTLAAAYGYVPEGDDPNDWGADALLHSPLDLLAWLERHGATA</sequence>
<accession>A0A8D5AJM6</accession>
<dbReference type="InterPro" id="IPR050155">
    <property type="entry name" value="HAD-like_hydrolase_sf"/>
</dbReference>
<dbReference type="GO" id="GO:0005975">
    <property type="term" value="P:carbohydrate metabolic process"/>
    <property type="evidence" value="ECO:0007669"/>
    <property type="project" value="InterPro"/>
</dbReference>
<dbReference type="KEGG" id="moz:MoryE10_08220"/>
<dbReference type="NCBIfam" id="TIGR01509">
    <property type="entry name" value="HAD-SF-IA-v3"/>
    <property type="match status" value="1"/>
</dbReference>
<comment type="similarity">
    <text evidence="2">Belongs to the HAD-like hydrolase superfamily. CbbY/CbbZ/Gph/YieH family.</text>
</comment>
<organism evidence="7 8">
    <name type="scientific">Methylogaea oryzae</name>
    <dbReference type="NCBI Taxonomy" id="1295382"/>
    <lineage>
        <taxon>Bacteria</taxon>
        <taxon>Pseudomonadati</taxon>
        <taxon>Pseudomonadota</taxon>
        <taxon>Gammaproteobacteria</taxon>
        <taxon>Methylococcales</taxon>
        <taxon>Methylococcaceae</taxon>
        <taxon>Methylogaea</taxon>
    </lineage>
</organism>
<dbReference type="NCBIfam" id="TIGR01449">
    <property type="entry name" value="PGP_bact"/>
    <property type="match status" value="1"/>
</dbReference>
<gene>
    <name evidence="7" type="primary">gph</name>
    <name evidence="7" type="ORF">MoryE10_08220</name>
</gene>
<dbReference type="GO" id="GO:0005829">
    <property type="term" value="C:cytosol"/>
    <property type="evidence" value="ECO:0007669"/>
    <property type="project" value="TreeGrafter"/>
</dbReference>
<dbReference type="Pfam" id="PF13419">
    <property type="entry name" value="HAD_2"/>
    <property type="match status" value="1"/>
</dbReference>
<evidence type="ECO:0000256" key="5">
    <source>
        <dbReference type="ARBA" id="ARBA00022842"/>
    </source>
</evidence>
<evidence type="ECO:0000256" key="2">
    <source>
        <dbReference type="ARBA" id="ARBA00006171"/>
    </source>
</evidence>
<name>A0A8D5AJM6_9GAMM</name>
<evidence type="ECO:0000256" key="4">
    <source>
        <dbReference type="ARBA" id="ARBA00022801"/>
    </source>
</evidence>
<keyword evidence="8" id="KW-1185">Reference proteome</keyword>
<dbReference type="GO" id="GO:0008967">
    <property type="term" value="F:phosphoglycolate phosphatase activity"/>
    <property type="evidence" value="ECO:0007669"/>
    <property type="project" value="InterPro"/>
</dbReference>
<dbReference type="GO" id="GO:0046872">
    <property type="term" value="F:metal ion binding"/>
    <property type="evidence" value="ECO:0007669"/>
    <property type="project" value="UniProtKB-KW"/>
</dbReference>
<dbReference type="PANTHER" id="PTHR43434:SF23">
    <property type="entry name" value="PHOSPHOGLYCOLATE PHOSPHATASE"/>
    <property type="match status" value="1"/>
</dbReference>